<dbReference type="NCBIfam" id="TIGR00277">
    <property type="entry name" value="HDIG"/>
    <property type="match status" value="1"/>
</dbReference>
<dbReference type="EMBL" id="FRAG01000073">
    <property type="protein sequence ID" value="SHK49500.1"/>
    <property type="molecule type" value="Genomic_DNA"/>
</dbReference>
<dbReference type="PROSITE" id="PS51832">
    <property type="entry name" value="HD_GYP"/>
    <property type="match status" value="1"/>
</dbReference>
<evidence type="ECO:0000259" key="1">
    <source>
        <dbReference type="PROSITE" id="PS51832"/>
    </source>
</evidence>
<organism evidence="2 3">
    <name type="scientific">Paramaledivibacter caminithermalis (strain DSM 15212 / CIP 107654 / DViRD3)</name>
    <name type="common">Clostridium caminithermale</name>
    <dbReference type="NCBI Taxonomy" id="1121301"/>
    <lineage>
        <taxon>Bacteria</taxon>
        <taxon>Bacillati</taxon>
        <taxon>Bacillota</taxon>
        <taxon>Clostridia</taxon>
        <taxon>Peptostreptococcales</taxon>
        <taxon>Caminicellaceae</taxon>
        <taxon>Paramaledivibacter</taxon>
    </lineage>
</organism>
<dbReference type="SUPFAM" id="SSF109604">
    <property type="entry name" value="HD-domain/PDEase-like"/>
    <property type="match status" value="1"/>
</dbReference>
<dbReference type="OrthoDB" id="9804747at2"/>
<dbReference type="InterPro" id="IPR003607">
    <property type="entry name" value="HD/PDEase_dom"/>
</dbReference>
<evidence type="ECO:0000313" key="2">
    <source>
        <dbReference type="EMBL" id="SHK49500.1"/>
    </source>
</evidence>
<accession>A0A1M6SXX3</accession>
<dbReference type="Proteomes" id="UP000184465">
    <property type="component" value="Unassembled WGS sequence"/>
</dbReference>
<dbReference type="STRING" id="1121301.SAMN02745912_03473"/>
<dbReference type="Pfam" id="PF13487">
    <property type="entry name" value="HD_5"/>
    <property type="match status" value="1"/>
</dbReference>
<dbReference type="AlphaFoldDB" id="A0A1M6SXX3"/>
<reference evidence="3" key="1">
    <citation type="submission" date="2016-11" db="EMBL/GenBank/DDBJ databases">
        <authorList>
            <person name="Varghese N."/>
            <person name="Submissions S."/>
        </authorList>
    </citation>
    <scope>NUCLEOTIDE SEQUENCE [LARGE SCALE GENOMIC DNA]</scope>
    <source>
        <strain evidence="3">DSM 15212 / CIP 107654 / DViRD3</strain>
    </source>
</reference>
<proteinExistence type="predicted"/>
<name>A0A1M6SXX3_PARC5</name>
<dbReference type="InterPro" id="IPR006675">
    <property type="entry name" value="HDIG_dom"/>
</dbReference>
<dbReference type="PANTHER" id="PTHR43155">
    <property type="entry name" value="CYCLIC DI-GMP PHOSPHODIESTERASE PA4108-RELATED"/>
    <property type="match status" value="1"/>
</dbReference>
<protein>
    <submittedName>
        <fullName evidence="2">HDIG domain-containing protein</fullName>
    </submittedName>
</protein>
<dbReference type="InterPro" id="IPR037522">
    <property type="entry name" value="HD_GYP_dom"/>
</dbReference>
<dbReference type="SMART" id="SM00471">
    <property type="entry name" value="HDc"/>
    <property type="match status" value="1"/>
</dbReference>
<gene>
    <name evidence="2" type="ORF">SAMN02745912_03473</name>
</gene>
<dbReference type="Gene3D" id="1.10.3210.10">
    <property type="entry name" value="Hypothetical protein af1432"/>
    <property type="match status" value="1"/>
</dbReference>
<feature type="domain" description="HD-GYP" evidence="1">
    <location>
        <begin position="1"/>
        <end position="182"/>
    </location>
</feature>
<keyword evidence="3" id="KW-1185">Reference proteome</keyword>
<sequence length="185" mass="22094">MKENKVVNLYDFRHGLRVSINSYNIGERLSFNSNMMKNLYLSSLLHDIGKAHLDQMILNAPRKLNKNEFEHVKKHILYSVKEVRNLGFNEDIQNNIKYHHENYDGTGYLGLKGKEIPIVSRIIRICDTFDVLTNYRPYKNRMTVNEAFDEMEGKIKWYDEELYKIFKELIRNDNIHQLDISYINF</sequence>
<dbReference type="RefSeq" id="WP_073152976.1">
    <property type="nucleotide sequence ID" value="NZ_FRAG01000073.1"/>
</dbReference>
<dbReference type="CDD" id="cd00077">
    <property type="entry name" value="HDc"/>
    <property type="match status" value="1"/>
</dbReference>
<evidence type="ECO:0000313" key="3">
    <source>
        <dbReference type="Proteomes" id="UP000184465"/>
    </source>
</evidence>